<feature type="compositionally biased region" description="Basic and acidic residues" evidence="2">
    <location>
        <begin position="850"/>
        <end position="859"/>
    </location>
</feature>
<feature type="compositionally biased region" description="Basic and acidic residues" evidence="2">
    <location>
        <begin position="958"/>
        <end position="993"/>
    </location>
</feature>
<feature type="chain" id="PRO_5007806035" evidence="3">
    <location>
        <begin position="17"/>
        <end position="1180"/>
    </location>
</feature>
<feature type="compositionally biased region" description="Basic and acidic residues" evidence="2">
    <location>
        <begin position="1000"/>
        <end position="1010"/>
    </location>
</feature>
<gene>
    <name evidence="4" type="ORF">AC578_1709</name>
</gene>
<feature type="compositionally biased region" description="Low complexity" evidence="2">
    <location>
        <begin position="648"/>
        <end position="679"/>
    </location>
</feature>
<evidence type="ECO:0000256" key="3">
    <source>
        <dbReference type="SAM" id="SignalP"/>
    </source>
</evidence>
<keyword evidence="1" id="KW-0175">Coiled coil</keyword>
<dbReference type="PROSITE" id="PS51257">
    <property type="entry name" value="PROKAR_LIPOPROTEIN"/>
    <property type="match status" value="1"/>
</dbReference>
<dbReference type="EMBL" id="LFZN01000456">
    <property type="protein sequence ID" value="KXS93561.1"/>
    <property type="molecule type" value="Genomic_DNA"/>
</dbReference>
<evidence type="ECO:0000313" key="5">
    <source>
        <dbReference type="Proteomes" id="UP000070133"/>
    </source>
</evidence>
<feature type="compositionally biased region" description="Polar residues" evidence="2">
    <location>
        <begin position="520"/>
        <end position="531"/>
    </location>
</feature>
<feature type="signal peptide" evidence="3">
    <location>
        <begin position="1"/>
        <end position="16"/>
    </location>
</feature>
<comment type="caution">
    <text evidence="4">The sequence shown here is derived from an EMBL/GenBank/DDBJ whole genome shotgun (WGS) entry which is preliminary data.</text>
</comment>
<evidence type="ECO:0000313" key="4">
    <source>
        <dbReference type="EMBL" id="KXS93561.1"/>
    </source>
</evidence>
<feature type="compositionally biased region" description="Polar residues" evidence="2">
    <location>
        <begin position="624"/>
        <end position="640"/>
    </location>
</feature>
<feature type="coiled-coil region" evidence="1">
    <location>
        <begin position="207"/>
        <end position="300"/>
    </location>
</feature>
<evidence type="ECO:0000256" key="2">
    <source>
        <dbReference type="SAM" id="MobiDB-lite"/>
    </source>
</evidence>
<organism evidence="4 5">
    <name type="scientific">Pseudocercospora eumusae</name>
    <dbReference type="NCBI Taxonomy" id="321146"/>
    <lineage>
        <taxon>Eukaryota</taxon>
        <taxon>Fungi</taxon>
        <taxon>Dikarya</taxon>
        <taxon>Ascomycota</taxon>
        <taxon>Pezizomycotina</taxon>
        <taxon>Dothideomycetes</taxon>
        <taxon>Dothideomycetidae</taxon>
        <taxon>Mycosphaerellales</taxon>
        <taxon>Mycosphaerellaceae</taxon>
        <taxon>Pseudocercospora</taxon>
    </lineage>
</organism>
<feature type="compositionally biased region" description="Low complexity" evidence="2">
    <location>
        <begin position="377"/>
        <end position="398"/>
    </location>
</feature>
<dbReference type="AlphaFoldDB" id="A0A139GTQ4"/>
<feature type="compositionally biased region" description="Basic and acidic residues" evidence="2">
    <location>
        <begin position="1068"/>
        <end position="1100"/>
    </location>
</feature>
<feature type="region of interest" description="Disordered" evidence="2">
    <location>
        <begin position="1126"/>
        <end position="1180"/>
    </location>
</feature>
<dbReference type="Proteomes" id="UP000070133">
    <property type="component" value="Unassembled WGS sequence"/>
</dbReference>
<feature type="compositionally biased region" description="Basic and acidic residues" evidence="2">
    <location>
        <begin position="823"/>
        <end position="832"/>
    </location>
</feature>
<sequence>MGAVFGRRGMPLAVLAALFSCGNTPRLEPPADFTASVHPPARPTLPPASAHSCSVGVDTATSPASMPAMSGAEVNDGNIAWMSSPHMLMATQIALLVLYSLVPTPFAAAVQRAHSAIALAAFAVQQILGMDFWLLQDGIMQLLLSVAIALCLHWRHARHVDVDLDAEGATDAAAGAHSESVSEQLRELLGLSLTTLTDDNKALVKQNNASEAECREILEAKRNLQGQLTASLEEIRDLKAKLSAECKKHEVTRNGLRARESQVEEAKDKLALAEIAGKSLETQRLKKQAIQDEINALRTEHTRVYITNSSARQLRQAIEALVQASSPTDVPTQTDELISEVAELLKRFTAAKQDEKQATQKVMDLQGKQYDGTQTESHASPESSLSSGTPTTSGASRSASEKSKTIFEAPIDSESSRSKDMSPLAASSKELPSMPEEPSSLSSPSTSQKQGEDQISTTSAPPSPEPFANTAQPTTHSINPELPRLLDFFKANPAPDLRPLNPTKADGSSDNVEAVPPLANTMNATQPSPATEQKADSVFLPMHSALSTSHALPKAPAPVSGAATDLGSSLRIAALNNAQSTADSRLVLSTSSNASPSSPGAAASGSASTSMSAASMPSAEDDASQVQPAASTRAYASSKLTAGEAEAPDSSPSAAAPPSTQTISSPPNTTPASTSNLSSGIPGLFTRSEQPTHISGPIPPPLCFYSPHIKARKSGRPDLTFPCGNGKTCVGDPSQYDQSNGRLINSGRPGASLFGGCSQKTEERRKGNAWAEKLCYECFLEENPPSEVDEDEKDEPRVDENAREDRDFDEDISANEANTGEQSTREQNEKSEVPQVEEYQNMDVDFGEEVYGKQDEKPEVPQVEEYQNMDVDFGEEVNGKQDEKPEVPQVEEYQNMDVDFGEEVYGKQDEKPEVPQVEEYQNMDVDFDEEVYGKQDEKPEVPQVEEYQNMDVDFGEEVYGKQDEVREEQTDQEETKKQGEQETEKDWAEKELTRQVQEYLHTKSAEDARLANETTNGAAVGGTQETENNEADDMFGRQLQEDFDRQDAGLAPSANENTNGAAVGGTQETEKNEAEKELRRRLLEKLDTEYAEDARSENEKTNGAAVGGTQMVSVDGFTQNDVVEATNLTGVESGPSPPAMAMPGQPDPSVYQDPGMTFDQAMEQASYQSRRHGPYDNRGG</sequence>
<proteinExistence type="predicted"/>
<feature type="region of interest" description="Disordered" evidence="2">
    <location>
        <begin position="588"/>
        <end position="699"/>
    </location>
</feature>
<feature type="region of interest" description="Disordered" evidence="2">
    <location>
        <begin position="371"/>
        <end position="534"/>
    </location>
</feature>
<keyword evidence="5" id="KW-1185">Reference proteome</keyword>
<dbReference type="STRING" id="321146.A0A139GTQ4"/>
<feature type="compositionally biased region" description="Low complexity" evidence="2">
    <location>
        <begin position="589"/>
        <end position="618"/>
    </location>
</feature>
<accession>A0A139GTQ4</accession>
<dbReference type="OrthoDB" id="3650793at2759"/>
<protein>
    <submittedName>
        <fullName evidence="4">Uncharacterized protein</fullName>
    </submittedName>
</protein>
<feature type="region of interest" description="Disordered" evidence="2">
    <location>
        <begin position="784"/>
        <end position="863"/>
    </location>
</feature>
<feature type="compositionally biased region" description="Low complexity" evidence="2">
    <location>
        <begin position="427"/>
        <end position="447"/>
    </location>
</feature>
<feature type="compositionally biased region" description="Basic and acidic residues" evidence="2">
    <location>
        <begin position="794"/>
        <end position="806"/>
    </location>
</feature>
<name>A0A139GTQ4_9PEZI</name>
<feature type="compositionally biased region" description="Polar residues" evidence="2">
    <location>
        <begin position="469"/>
        <end position="478"/>
    </location>
</feature>
<keyword evidence="3" id="KW-0732">Signal</keyword>
<feature type="region of interest" description="Disordered" evidence="2">
    <location>
        <begin position="932"/>
        <end position="1108"/>
    </location>
</feature>
<reference evidence="4 5" key="1">
    <citation type="submission" date="2015-07" db="EMBL/GenBank/DDBJ databases">
        <title>Comparative genomics of the Sigatoka disease complex on banana suggests a link between parallel evolutionary changes in Pseudocercospora fijiensis and Pseudocercospora eumusae and increased virulence on the banana host.</title>
        <authorList>
            <person name="Chang T.-C."/>
            <person name="Salvucci A."/>
            <person name="Crous P.W."/>
            <person name="Stergiopoulos I."/>
        </authorList>
    </citation>
    <scope>NUCLEOTIDE SEQUENCE [LARGE SCALE GENOMIC DNA]</scope>
    <source>
        <strain evidence="4 5">CBS 114824</strain>
    </source>
</reference>
<evidence type="ECO:0000256" key="1">
    <source>
        <dbReference type="SAM" id="Coils"/>
    </source>
</evidence>